<evidence type="ECO:0000256" key="1">
    <source>
        <dbReference type="ARBA" id="ARBA00006217"/>
    </source>
</evidence>
<evidence type="ECO:0000313" key="2">
    <source>
        <dbReference type="EMBL" id="GAI91272.1"/>
    </source>
</evidence>
<evidence type="ECO:0008006" key="3">
    <source>
        <dbReference type="Google" id="ProtNLM"/>
    </source>
</evidence>
<dbReference type="GO" id="GO:0004089">
    <property type="term" value="F:carbonate dehydratase activity"/>
    <property type="evidence" value="ECO:0007669"/>
    <property type="project" value="InterPro"/>
</dbReference>
<dbReference type="AlphaFoldDB" id="X1SE27"/>
<dbReference type="InterPro" id="IPR036874">
    <property type="entry name" value="Carbonic_anhydrase_sf"/>
</dbReference>
<comment type="similarity">
    <text evidence="1">Belongs to the beta-class carbonic anhydrase family.</text>
</comment>
<protein>
    <recommendedName>
        <fullName evidence="3">Carbonic anhydrase</fullName>
    </recommendedName>
</protein>
<reference evidence="2" key="1">
    <citation type="journal article" date="2014" name="Front. Microbiol.">
        <title>High frequency of phylogenetically diverse reductive dehalogenase-homologous genes in deep subseafloor sedimentary metagenomes.</title>
        <authorList>
            <person name="Kawai M."/>
            <person name="Futagami T."/>
            <person name="Toyoda A."/>
            <person name="Takaki Y."/>
            <person name="Nishi S."/>
            <person name="Hori S."/>
            <person name="Arai W."/>
            <person name="Tsubouchi T."/>
            <person name="Morono Y."/>
            <person name="Uchiyama I."/>
            <person name="Ito T."/>
            <person name="Fujiyama A."/>
            <person name="Inagaki F."/>
            <person name="Takami H."/>
        </authorList>
    </citation>
    <scope>NUCLEOTIDE SEQUENCE</scope>
    <source>
        <strain evidence="2">Expedition CK06-06</strain>
    </source>
</reference>
<proteinExistence type="inferred from homology"/>
<dbReference type="GO" id="GO:0008270">
    <property type="term" value="F:zinc ion binding"/>
    <property type="evidence" value="ECO:0007669"/>
    <property type="project" value="InterPro"/>
</dbReference>
<accession>X1SE27</accession>
<name>X1SE27_9ZZZZ</name>
<dbReference type="InterPro" id="IPR001765">
    <property type="entry name" value="Carbonic_anhydrase"/>
</dbReference>
<feature type="non-terminal residue" evidence="2">
    <location>
        <position position="1"/>
    </location>
</feature>
<comment type="caution">
    <text evidence="2">The sequence shown here is derived from an EMBL/GenBank/DDBJ whole genome shotgun (WGS) entry which is preliminary data.</text>
</comment>
<gene>
    <name evidence="2" type="ORF">S12H4_40212</name>
</gene>
<dbReference type="SMART" id="SM00947">
    <property type="entry name" value="Pro_CA"/>
    <property type="match status" value="1"/>
</dbReference>
<sequence>AVFVVRVAGNVAGDECMGSLEYAVANLAESLQVIVVLGHTGCGAVSAAVDSYLEARNYPTSSAPLRSVIDRILPAVRVADDALASAHGGRTAETSGGRLALIEATVKLNAALVAAQIRSALSFPVQFGVFDLTSREVRLDEPPIDADAMKAMATEVAVSDRIRSALES</sequence>
<dbReference type="Gene3D" id="3.40.1050.10">
    <property type="entry name" value="Carbonic anhydrase"/>
    <property type="match status" value="1"/>
</dbReference>
<dbReference type="Pfam" id="PF00484">
    <property type="entry name" value="Pro_CA"/>
    <property type="match status" value="1"/>
</dbReference>
<dbReference type="SUPFAM" id="SSF53056">
    <property type="entry name" value="beta-carbonic anhydrase, cab"/>
    <property type="match status" value="1"/>
</dbReference>
<dbReference type="EMBL" id="BARW01024389">
    <property type="protein sequence ID" value="GAI91272.1"/>
    <property type="molecule type" value="Genomic_DNA"/>
</dbReference>
<organism evidence="2">
    <name type="scientific">marine sediment metagenome</name>
    <dbReference type="NCBI Taxonomy" id="412755"/>
    <lineage>
        <taxon>unclassified sequences</taxon>
        <taxon>metagenomes</taxon>
        <taxon>ecological metagenomes</taxon>
    </lineage>
</organism>